<name>A0A851HJ59_9MOLU</name>
<dbReference type="Gene3D" id="3.30.63.10">
    <property type="entry name" value="Guanylate Kinase phosphate binding domain"/>
    <property type="match status" value="1"/>
</dbReference>
<dbReference type="GO" id="GO:0004385">
    <property type="term" value="F:GMP kinase activity"/>
    <property type="evidence" value="ECO:0007669"/>
    <property type="project" value="UniProtKB-UniRule"/>
</dbReference>
<comment type="similarity">
    <text evidence="3 13">Belongs to the guanylate kinase family.</text>
</comment>
<dbReference type="Pfam" id="PF00625">
    <property type="entry name" value="Guanylate_kin"/>
    <property type="match status" value="1"/>
</dbReference>
<evidence type="ECO:0000256" key="1">
    <source>
        <dbReference type="ARBA" id="ARBA00003531"/>
    </source>
</evidence>
<evidence type="ECO:0000256" key="5">
    <source>
        <dbReference type="ARBA" id="ARBA00016296"/>
    </source>
</evidence>
<dbReference type="InterPro" id="IPR017665">
    <property type="entry name" value="Guanylate_kinase"/>
</dbReference>
<dbReference type="EC" id="2.7.4.8" evidence="4 13"/>
<evidence type="ECO:0000256" key="7">
    <source>
        <dbReference type="ARBA" id="ARBA00022679"/>
    </source>
</evidence>
<feature type="domain" description="Guanylate kinase-like" evidence="14">
    <location>
        <begin position="7"/>
        <end position="188"/>
    </location>
</feature>
<evidence type="ECO:0000256" key="12">
    <source>
        <dbReference type="ARBA" id="ARBA00048594"/>
    </source>
</evidence>
<dbReference type="FunFam" id="3.30.63.10:FF:000005">
    <property type="entry name" value="Guanylate kinase"/>
    <property type="match status" value="1"/>
</dbReference>
<keyword evidence="8 13" id="KW-0547">Nucleotide-binding</keyword>
<keyword evidence="9 13" id="KW-0418">Kinase</keyword>
<proteinExistence type="inferred from homology"/>
<dbReference type="EMBL" id="JABUOH010000047">
    <property type="protein sequence ID" value="NWN45863.1"/>
    <property type="molecule type" value="Genomic_DNA"/>
</dbReference>
<dbReference type="PANTHER" id="PTHR23117:SF13">
    <property type="entry name" value="GUANYLATE KINASE"/>
    <property type="match status" value="1"/>
</dbReference>
<dbReference type="InterPro" id="IPR008144">
    <property type="entry name" value="Guanylate_kin-like_dom"/>
</dbReference>
<reference evidence="15 16" key="1">
    <citation type="submission" date="2020-06" db="EMBL/GenBank/DDBJ databases">
        <title>Draft genome sequence of Candidatus Phytoplasma pruni (X-disease group, subgroup 16SrIII-B) strain ChTDIII from Argentina.</title>
        <authorList>
            <person name="Fernandez F.D."/>
            <person name="Zuebert C."/>
            <person name="Huettel B."/>
            <person name="Kube M."/>
            <person name="Conci L.R."/>
        </authorList>
    </citation>
    <scope>NUCLEOTIDE SEQUENCE [LARGE SCALE GENOMIC DNA]</scope>
    <source>
        <strain evidence="15 16">ChTDIII</strain>
    </source>
</reference>
<organism evidence="15 16">
    <name type="scientific">Candidatus Phytoplasma pruni</name>
    <dbReference type="NCBI Taxonomy" id="479893"/>
    <lineage>
        <taxon>Bacteria</taxon>
        <taxon>Bacillati</taxon>
        <taxon>Mycoplasmatota</taxon>
        <taxon>Mollicutes</taxon>
        <taxon>Acholeplasmatales</taxon>
        <taxon>Acholeplasmataceae</taxon>
        <taxon>Candidatus Phytoplasma</taxon>
        <taxon>16SrIII (X-disease group)</taxon>
    </lineage>
</organism>
<gene>
    <name evidence="13 15" type="primary">gmk</name>
    <name evidence="15" type="ORF">HR065_02080</name>
</gene>
<comment type="function">
    <text evidence="1 13">Essential for recycling GMP and indirectly, cGMP.</text>
</comment>
<comment type="subcellular location">
    <subcellularLocation>
        <location evidence="2 13">Cytoplasm</location>
    </subcellularLocation>
</comment>
<dbReference type="InterPro" id="IPR020590">
    <property type="entry name" value="Guanylate_kinase_CS"/>
</dbReference>
<keyword evidence="6 13" id="KW-0963">Cytoplasm</keyword>
<evidence type="ECO:0000256" key="13">
    <source>
        <dbReference type="HAMAP-Rule" id="MF_00328"/>
    </source>
</evidence>
<dbReference type="GO" id="GO:0005829">
    <property type="term" value="C:cytosol"/>
    <property type="evidence" value="ECO:0007669"/>
    <property type="project" value="TreeGrafter"/>
</dbReference>
<keyword evidence="7 13" id="KW-0808">Transferase</keyword>
<dbReference type="InterPro" id="IPR027417">
    <property type="entry name" value="P-loop_NTPase"/>
</dbReference>
<dbReference type="AlphaFoldDB" id="A0A851HJ59"/>
<dbReference type="InterPro" id="IPR008145">
    <property type="entry name" value="GK/Ca_channel_bsu"/>
</dbReference>
<dbReference type="PANTHER" id="PTHR23117">
    <property type="entry name" value="GUANYLATE KINASE-RELATED"/>
    <property type="match status" value="1"/>
</dbReference>
<evidence type="ECO:0000256" key="3">
    <source>
        <dbReference type="ARBA" id="ARBA00005790"/>
    </source>
</evidence>
<feature type="binding site" evidence="13">
    <location>
        <begin position="14"/>
        <end position="21"/>
    </location>
    <ligand>
        <name>ATP</name>
        <dbReference type="ChEBI" id="CHEBI:30616"/>
    </ligand>
</feature>
<evidence type="ECO:0000313" key="16">
    <source>
        <dbReference type="Proteomes" id="UP000568109"/>
    </source>
</evidence>
<dbReference type="SUPFAM" id="SSF52540">
    <property type="entry name" value="P-loop containing nucleoside triphosphate hydrolases"/>
    <property type="match status" value="1"/>
</dbReference>
<evidence type="ECO:0000256" key="6">
    <source>
        <dbReference type="ARBA" id="ARBA00022490"/>
    </source>
</evidence>
<evidence type="ECO:0000256" key="2">
    <source>
        <dbReference type="ARBA" id="ARBA00004496"/>
    </source>
</evidence>
<dbReference type="SMART" id="SM00072">
    <property type="entry name" value="GuKc"/>
    <property type="match status" value="1"/>
</dbReference>
<dbReference type="NCBIfam" id="TIGR03263">
    <property type="entry name" value="guanyl_kin"/>
    <property type="match status" value="1"/>
</dbReference>
<keyword evidence="16" id="KW-1185">Reference proteome</keyword>
<evidence type="ECO:0000256" key="8">
    <source>
        <dbReference type="ARBA" id="ARBA00022741"/>
    </source>
</evidence>
<accession>A0A851HJ59</accession>
<evidence type="ECO:0000256" key="9">
    <source>
        <dbReference type="ARBA" id="ARBA00022777"/>
    </source>
</evidence>
<dbReference type="CDD" id="cd00071">
    <property type="entry name" value="GMPK"/>
    <property type="match status" value="1"/>
</dbReference>
<dbReference type="GO" id="GO:0005524">
    <property type="term" value="F:ATP binding"/>
    <property type="evidence" value="ECO:0007669"/>
    <property type="project" value="UniProtKB-UniRule"/>
</dbReference>
<evidence type="ECO:0000313" key="15">
    <source>
        <dbReference type="EMBL" id="NWN45863.1"/>
    </source>
</evidence>
<comment type="catalytic activity">
    <reaction evidence="12 13">
        <text>GMP + ATP = GDP + ADP</text>
        <dbReference type="Rhea" id="RHEA:20780"/>
        <dbReference type="ChEBI" id="CHEBI:30616"/>
        <dbReference type="ChEBI" id="CHEBI:58115"/>
        <dbReference type="ChEBI" id="CHEBI:58189"/>
        <dbReference type="ChEBI" id="CHEBI:456216"/>
        <dbReference type="EC" id="2.7.4.8"/>
    </reaction>
</comment>
<sequence length="210" mass="24216">MRLHKKGLVIVISGPSGVGKGTLTKALLKKEGHNFVYSSSMTTRAPRAGEIEGKDYFFVDQAFFQQKIKEKYFLEHNKFIGNYYGTPYDKVLDQVEEGKEVILEIDVQGSLQIRKHKISKDAIFIFIVPPTKQALYNRLKKRNTESEEIIRQRMDKADQEFLLAYKYDYIVVNDDIDKAVDKIISIIIAEHSKVKNSISYYLTEILNKKG</sequence>
<dbReference type="RefSeq" id="WP_178734256.1">
    <property type="nucleotide sequence ID" value="NZ_JABUOH010000047.1"/>
</dbReference>
<dbReference type="HAMAP" id="MF_00328">
    <property type="entry name" value="Guanylate_kinase"/>
    <property type="match status" value="1"/>
</dbReference>
<dbReference type="PROSITE" id="PS50052">
    <property type="entry name" value="GUANYLATE_KINASE_2"/>
    <property type="match status" value="1"/>
</dbReference>
<evidence type="ECO:0000256" key="4">
    <source>
        <dbReference type="ARBA" id="ARBA00012961"/>
    </source>
</evidence>
<evidence type="ECO:0000256" key="11">
    <source>
        <dbReference type="ARBA" id="ARBA00030128"/>
    </source>
</evidence>
<dbReference type="Proteomes" id="UP000568109">
    <property type="component" value="Unassembled WGS sequence"/>
</dbReference>
<evidence type="ECO:0000256" key="10">
    <source>
        <dbReference type="ARBA" id="ARBA00022840"/>
    </source>
</evidence>
<protein>
    <recommendedName>
        <fullName evidence="5 13">Guanylate kinase</fullName>
        <ecNumber evidence="4 13">2.7.4.8</ecNumber>
    </recommendedName>
    <alternativeName>
        <fullName evidence="11 13">GMP kinase</fullName>
    </alternativeName>
</protein>
<evidence type="ECO:0000259" key="14">
    <source>
        <dbReference type="PROSITE" id="PS50052"/>
    </source>
</evidence>
<comment type="caution">
    <text evidence="15">The sequence shown here is derived from an EMBL/GenBank/DDBJ whole genome shotgun (WGS) entry which is preliminary data.</text>
</comment>
<dbReference type="PROSITE" id="PS00856">
    <property type="entry name" value="GUANYLATE_KINASE_1"/>
    <property type="match status" value="1"/>
</dbReference>
<keyword evidence="10 13" id="KW-0067">ATP-binding</keyword>
<dbReference type="Gene3D" id="3.40.50.300">
    <property type="entry name" value="P-loop containing nucleotide triphosphate hydrolases"/>
    <property type="match status" value="1"/>
</dbReference>